<comment type="similarity">
    <text evidence="2">Belongs to the bacterial solute-binding protein 1 family.</text>
</comment>
<dbReference type="GO" id="GO:0042597">
    <property type="term" value="C:periplasmic space"/>
    <property type="evidence" value="ECO:0007669"/>
    <property type="project" value="UniProtKB-SubCell"/>
</dbReference>
<dbReference type="Proteomes" id="UP000196655">
    <property type="component" value="Unassembled WGS sequence"/>
</dbReference>
<reference evidence="4" key="1">
    <citation type="submission" date="2017-05" db="EMBL/GenBank/DDBJ databases">
        <authorList>
            <person name="Macchi M."/>
            <person name="Festa S."/>
            <person name="Coppotelli B.M."/>
            <person name="Morelli I.S."/>
        </authorList>
    </citation>
    <scope>NUCLEOTIDE SEQUENCE [LARGE SCALE GENOMIC DNA]</scope>
    <source>
        <strain evidence="4">I</strain>
    </source>
</reference>
<proteinExistence type="inferred from homology"/>
<dbReference type="SUPFAM" id="SSF53850">
    <property type="entry name" value="Periplasmic binding protein-like II"/>
    <property type="match status" value="1"/>
</dbReference>
<dbReference type="InterPro" id="IPR006059">
    <property type="entry name" value="SBP"/>
</dbReference>
<evidence type="ECO:0000313" key="4">
    <source>
        <dbReference type="Proteomes" id="UP000196655"/>
    </source>
</evidence>
<dbReference type="PROSITE" id="PS51318">
    <property type="entry name" value="TAT"/>
    <property type="match status" value="1"/>
</dbReference>
<keyword evidence="4" id="KW-1185">Reference proteome</keyword>
<dbReference type="RefSeq" id="WP_088150943.1">
    <property type="nucleotide sequence ID" value="NZ_NHON01000015.1"/>
</dbReference>
<dbReference type="PANTHER" id="PTHR43649:SF14">
    <property type="entry name" value="BLR3389 PROTEIN"/>
    <property type="match status" value="1"/>
</dbReference>
<dbReference type="PANTHER" id="PTHR43649">
    <property type="entry name" value="ARABINOSE-BINDING PROTEIN-RELATED"/>
    <property type="match status" value="1"/>
</dbReference>
<dbReference type="InterPro" id="IPR006311">
    <property type="entry name" value="TAT_signal"/>
</dbReference>
<dbReference type="OrthoDB" id="2509690at2"/>
<dbReference type="Pfam" id="PF01547">
    <property type="entry name" value="SBP_bac_1"/>
    <property type="match status" value="1"/>
</dbReference>
<evidence type="ECO:0000313" key="3">
    <source>
        <dbReference type="EMBL" id="OWJ67196.1"/>
    </source>
</evidence>
<sequence>MDLSRSIIRSDRRTLLKSMAAGAGALAAGPLLARPAIAQAREITMISDASNNRPVVDRIAADFERDTGVKVTINGIDHESNKTAIRNYLVTSPPDVCFWFSGNRMRAFVKRGLFDDITDLFQREKFYDVLGVMAQTVTVDGRQYGLPTGGSAWGMLYRKDVFAQHGLTPPKTWDELIATCDKAAAAGLVPLGIGTKELWPAAGWFDYLNLRINGLDYHMRLMDGQASYLDPELTAVFDRWEDLIKRNYYLPNHTSYSWQQAAAFLVQGKAAMFFLGNFARRVFPDDQVGQLAFIPFPQIQPGVGPFEEFSVNSVHIPARAKNKELARDFLAYFYRPENLGAYLQPDGNIPARKDVKMQVDPLMQSVIDTVQAAKGTSQFYDRDTDPDMAQAGLNAFQEFMVAPQRRQAILQRLETTRKRVFKA</sequence>
<name>A0A211ZPT8_9PROT</name>
<evidence type="ECO:0000256" key="1">
    <source>
        <dbReference type="ARBA" id="ARBA00004418"/>
    </source>
</evidence>
<dbReference type="Gene3D" id="3.40.190.10">
    <property type="entry name" value="Periplasmic binding protein-like II"/>
    <property type="match status" value="2"/>
</dbReference>
<organism evidence="3 4">
    <name type="scientific">Inquilinus limosus</name>
    <dbReference type="NCBI Taxonomy" id="171674"/>
    <lineage>
        <taxon>Bacteria</taxon>
        <taxon>Pseudomonadati</taxon>
        <taxon>Pseudomonadota</taxon>
        <taxon>Alphaproteobacteria</taxon>
        <taxon>Rhodospirillales</taxon>
        <taxon>Rhodospirillaceae</taxon>
        <taxon>Inquilinus</taxon>
    </lineage>
</organism>
<protein>
    <submittedName>
        <fullName evidence="3">ABC transporter substrate-binding protein</fullName>
    </submittedName>
</protein>
<comment type="caution">
    <text evidence="3">The sequence shown here is derived from an EMBL/GenBank/DDBJ whole genome shotgun (WGS) entry which is preliminary data.</text>
</comment>
<dbReference type="AlphaFoldDB" id="A0A211ZPT8"/>
<gene>
    <name evidence="3" type="ORF">BWR60_10365</name>
</gene>
<evidence type="ECO:0000256" key="2">
    <source>
        <dbReference type="ARBA" id="ARBA00008520"/>
    </source>
</evidence>
<dbReference type="InterPro" id="IPR050490">
    <property type="entry name" value="Bact_solute-bd_prot1"/>
</dbReference>
<comment type="subcellular location">
    <subcellularLocation>
        <location evidence="1">Periplasm</location>
    </subcellularLocation>
</comment>
<dbReference type="EMBL" id="NHON01000015">
    <property type="protein sequence ID" value="OWJ67196.1"/>
    <property type="molecule type" value="Genomic_DNA"/>
</dbReference>
<accession>A0A211ZPT8</accession>